<dbReference type="Proteomes" id="UP001415857">
    <property type="component" value="Unassembled WGS sequence"/>
</dbReference>
<dbReference type="AlphaFoldDB" id="A0AAP0RP27"/>
<evidence type="ECO:0000256" key="1">
    <source>
        <dbReference type="SAM" id="MobiDB-lite"/>
    </source>
</evidence>
<feature type="region of interest" description="Disordered" evidence="1">
    <location>
        <begin position="36"/>
        <end position="67"/>
    </location>
</feature>
<protein>
    <submittedName>
        <fullName evidence="2">Uncharacterized protein</fullName>
    </submittedName>
</protein>
<name>A0AAP0RP27_LIQFO</name>
<dbReference type="EMBL" id="JBBPBK010000007">
    <property type="protein sequence ID" value="KAK9282057.1"/>
    <property type="molecule type" value="Genomic_DNA"/>
</dbReference>
<proteinExistence type="predicted"/>
<gene>
    <name evidence="2" type="ORF">L1049_004969</name>
</gene>
<reference evidence="2 3" key="1">
    <citation type="journal article" date="2024" name="Plant J.">
        <title>Genome sequences and population genomics reveal climatic adaptation and genomic divergence between two closely related sweetgum species.</title>
        <authorList>
            <person name="Xu W.Q."/>
            <person name="Ren C.Q."/>
            <person name="Zhang X.Y."/>
            <person name="Comes H.P."/>
            <person name="Liu X.H."/>
            <person name="Li Y.G."/>
            <person name="Kettle C.J."/>
            <person name="Jalonen R."/>
            <person name="Gaisberger H."/>
            <person name="Ma Y.Z."/>
            <person name="Qiu Y.X."/>
        </authorList>
    </citation>
    <scope>NUCLEOTIDE SEQUENCE [LARGE SCALE GENOMIC DNA]</scope>
    <source>
        <strain evidence="2">Hangzhou</strain>
    </source>
</reference>
<evidence type="ECO:0000313" key="2">
    <source>
        <dbReference type="EMBL" id="KAK9282057.1"/>
    </source>
</evidence>
<comment type="caution">
    <text evidence="2">The sequence shown here is derived from an EMBL/GenBank/DDBJ whole genome shotgun (WGS) entry which is preliminary data.</text>
</comment>
<accession>A0AAP0RP27</accession>
<organism evidence="2 3">
    <name type="scientific">Liquidambar formosana</name>
    <name type="common">Formosan gum</name>
    <dbReference type="NCBI Taxonomy" id="63359"/>
    <lineage>
        <taxon>Eukaryota</taxon>
        <taxon>Viridiplantae</taxon>
        <taxon>Streptophyta</taxon>
        <taxon>Embryophyta</taxon>
        <taxon>Tracheophyta</taxon>
        <taxon>Spermatophyta</taxon>
        <taxon>Magnoliopsida</taxon>
        <taxon>eudicotyledons</taxon>
        <taxon>Gunneridae</taxon>
        <taxon>Pentapetalae</taxon>
        <taxon>Saxifragales</taxon>
        <taxon>Altingiaceae</taxon>
        <taxon>Liquidambar</taxon>
    </lineage>
</organism>
<evidence type="ECO:0000313" key="3">
    <source>
        <dbReference type="Proteomes" id="UP001415857"/>
    </source>
</evidence>
<sequence length="228" mass="25348">MQERDNQLQPLGICHRLFNFIMNSLVARGIKRVTLGRPASHGGSTKPDGEESLLSPTGQRKSVEKSSSEIVVEFKHTNGLEYWTPIDKTEIPLVQGIGDSSGTSLSQAKEKSVTQVQAKGSQEVELVSTSVVSAKGPKKTVTIKDGAEEMEKYKKKGKNIATERVAVALEREVERKNPPKHYRPVLLSVSSNVNEKSTEFIRRTKEAMMERELMQSRSISMDRSQYGS</sequence>
<keyword evidence="3" id="KW-1185">Reference proteome</keyword>